<dbReference type="OrthoDB" id="2129688at2759"/>
<dbReference type="RefSeq" id="XP_024739550.1">
    <property type="nucleotide sequence ID" value="XM_024874379.1"/>
</dbReference>
<dbReference type="AlphaFoldDB" id="A0A2J6THZ8"/>
<dbReference type="SUPFAM" id="SSF54695">
    <property type="entry name" value="POZ domain"/>
    <property type="match status" value="1"/>
</dbReference>
<keyword evidence="3" id="KW-1185">Reference proteome</keyword>
<dbReference type="PROSITE" id="PS50097">
    <property type="entry name" value="BTB"/>
    <property type="match status" value="1"/>
</dbReference>
<evidence type="ECO:0000313" key="3">
    <source>
        <dbReference type="Proteomes" id="UP000235371"/>
    </source>
</evidence>
<organism evidence="2 3">
    <name type="scientific">Hyaloscypha bicolor E</name>
    <dbReference type="NCBI Taxonomy" id="1095630"/>
    <lineage>
        <taxon>Eukaryota</taxon>
        <taxon>Fungi</taxon>
        <taxon>Dikarya</taxon>
        <taxon>Ascomycota</taxon>
        <taxon>Pezizomycotina</taxon>
        <taxon>Leotiomycetes</taxon>
        <taxon>Helotiales</taxon>
        <taxon>Hyaloscyphaceae</taxon>
        <taxon>Hyaloscypha</taxon>
        <taxon>Hyaloscypha bicolor</taxon>
    </lineage>
</organism>
<dbReference type="GeneID" id="36582459"/>
<dbReference type="CDD" id="cd18186">
    <property type="entry name" value="BTB_POZ_ZBTB_KLHL-like"/>
    <property type="match status" value="1"/>
</dbReference>
<reference evidence="2 3" key="1">
    <citation type="submission" date="2016-04" db="EMBL/GenBank/DDBJ databases">
        <title>A degradative enzymes factory behind the ericoid mycorrhizal symbiosis.</title>
        <authorList>
            <consortium name="DOE Joint Genome Institute"/>
            <person name="Martino E."/>
            <person name="Morin E."/>
            <person name="Grelet G."/>
            <person name="Kuo A."/>
            <person name="Kohler A."/>
            <person name="Daghino S."/>
            <person name="Barry K."/>
            <person name="Choi C."/>
            <person name="Cichocki N."/>
            <person name="Clum A."/>
            <person name="Copeland A."/>
            <person name="Hainaut M."/>
            <person name="Haridas S."/>
            <person name="Labutti K."/>
            <person name="Lindquist E."/>
            <person name="Lipzen A."/>
            <person name="Khouja H.-R."/>
            <person name="Murat C."/>
            <person name="Ohm R."/>
            <person name="Olson A."/>
            <person name="Spatafora J."/>
            <person name="Veneault-Fourrey C."/>
            <person name="Henrissat B."/>
            <person name="Grigoriev I."/>
            <person name="Martin F."/>
            <person name="Perotto S."/>
        </authorList>
    </citation>
    <scope>NUCLEOTIDE SEQUENCE [LARGE SCALE GENOMIC DNA]</scope>
    <source>
        <strain evidence="2 3">E</strain>
    </source>
</reference>
<evidence type="ECO:0000313" key="2">
    <source>
        <dbReference type="EMBL" id="PMD62646.1"/>
    </source>
</evidence>
<dbReference type="Proteomes" id="UP000235371">
    <property type="component" value="Unassembled WGS sequence"/>
</dbReference>
<accession>A0A2J6THZ8</accession>
<protein>
    <recommendedName>
        <fullName evidence="1">BTB domain-containing protein</fullName>
    </recommendedName>
</protein>
<gene>
    <name evidence="2" type="ORF">K444DRAFT_524777</name>
</gene>
<feature type="domain" description="BTB" evidence="1">
    <location>
        <begin position="11"/>
        <end position="102"/>
    </location>
</feature>
<dbReference type="Gene3D" id="3.30.710.10">
    <property type="entry name" value="Potassium Channel Kv1.1, Chain A"/>
    <property type="match status" value="1"/>
</dbReference>
<proteinExistence type="predicted"/>
<dbReference type="SMART" id="SM00225">
    <property type="entry name" value="BTB"/>
    <property type="match status" value="1"/>
</dbReference>
<dbReference type="InParanoid" id="A0A2J6THZ8"/>
<name>A0A2J6THZ8_9HELO</name>
<dbReference type="EMBL" id="KZ613783">
    <property type="protein sequence ID" value="PMD62646.1"/>
    <property type="molecule type" value="Genomic_DNA"/>
</dbReference>
<dbReference type="InterPro" id="IPR000210">
    <property type="entry name" value="BTB/POZ_dom"/>
</dbReference>
<sequence length="287" mass="32939">PIIFKSPGLKPDVRLTVFGQVFHVHSIILKLHSNFFRKFLDSADKVAAPASASFQYDYVSVFDADGDWGLEPTAAKVPQAREIEPFRKLLCSMYTRPYVINDVVELLTLVRLADYYCALPNLSGTITGQIIFAAKKLRHPILFRECFIHLVSSLHDFYSLSLPALRNDKDLWLVLTEGKSSLRKKILQTQHFVLMMCLDRHLEEDLRLVMAYFRKPEYCSSGFRQLLAILDKKKHFRAIESIEEVLQNNLVLDQTNFGAGEGPYTKRYLCAELADDDMPWDAAESDW</sequence>
<dbReference type="InterPro" id="IPR011333">
    <property type="entry name" value="SKP1/BTB/POZ_sf"/>
</dbReference>
<evidence type="ECO:0000259" key="1">
    <source>
        <dbReference type="PROSITE" id="PS50097"/>
    </source>
</evidence>
<feature type="non-terminal residue" evidence="2">
    <location>
        <position position="1"/>
    </location>
</feature>